<dbReference type="RefSeq" id="WP_077806679.1">
    <property type="nucleotide sequence ID" value="NZ_BJXS01000002.1"/>
</dbReference>
<dbReference type="GO" id="GO:0006355">
    <property type="term" value="P:regulation of DNA-templated transcription"/>
    <property type="evidence" value="ECO:0007669"/>
    <property type="project" value="InterPro"/>
</dbReference>
<dbReference type="InterPro" id="IPR009554">
    <property type="entry name" value="Phageshock_PspB"/>
</dbReference>
<keyword evidence="2" id="KW-1185">Reference proteome</keyword>
<protein>
    <submittedName>
        <fullName evidence="1">Uncharacterized protein</fullName>
    </submittedName>
</protein>
<dbReference type="EMBL" id="CP014691">
    <property type="protein sequence ID" value="AQS87687.1"/>
    <property type="molecule type" value="Genomic_DNA"/>
</dbReference>
<reference evidence="1 2" key="1">
    <citation type="submission" date="2016-03" db="EMBL/GenBank/DDBJ databases">
        <title>Acetic acid bacteria sequencing.</title>
        <authorList>
            <person name="Brandt J."/>
            <person name="Jakob F."/>
            <person name="Vogel R.F."/>
        </authorList>
    </citation>
    <scope>NUCLEOTIDE SEQUENCE [LARGE SCALE GENOMIC DNA]</scope>
    <source>
        <strain evidence="1 2">NBRC 101099</strain>
    </source>
</reference>
<dbReference type="OrthoDB" id="7365677at2"/>
<evidence type="ECO:0000313" key="1">
    <source>
        <dbReference type="EMBL" id="AQS87687.1"/>
    </source>
</evidence>
<organism evidence="1 2">
    <name type="scientific">Neoasaia chiangmaiensis</name>
    <dbReference type="NCBI Taxonomy" id="320497"/>
    <lineage>
        <taxon>Bacteria</taxon>
        <taxon>Pseudomonadati</taxon>
        <taxon>Pseudomonadota</taxon>
        <taxon>Alphaproteobacteria</taxon>
        <taxon>Acetobacterales</taxon>
        <taxon>Acetobacteraceae</taxon>
        <taxon>Neoasaia</taxon>
    </lineage>
</organism>
<dbReference type="NCBIfam" id="TIGR02976">
    <property type="entry name" value="phageshock_pspB"/>
    <property type="match status" value="1"/>
</dbReference>
<accession>A0A1U9KPG2</accession>
<dbReference type="KEGG" id="nch:A0U93_06800"/>
<dbReference type="STRING" id="320497.A0U93_06800"/>
<dbReference type="AlphaFoldDB" id="A0A1U9KPG2"/>
<name>A0A1U9KPG2_9PROT</name>
<gene>
    <name evidence="1" type="ORF">A0U93_06800</name>
</gene>
<evidence type="ECO:0000313" key="2">
    <source>
        <dbReference type="Proteomes" id="UP000188604"/>
    </source>
</evidence>
<dbReference type="Proteomes" id="UP000188604">
    <property type="component" value="Chromosome"/>
</dbReference>
<sequence>MHDDSIIGLVAIILIFGLPFYIAKLVVEGRRERRAQAHAPENWAVLDQAQVQARRLEERIDHLERILDEDAPGWRSRAAR</sequence>
<proteinExistence type="predicted"/>
<dbReference type="Pfam" id="PF06667">
    <property type="entry name" value="PspB"/>
    <property type="match status" value="1"/>
</dbReference>
<dbReference type="GO" id="GO:0009271">
    <property type="term" value="P:phage shock"/>
    <property type="evidence" value="ECO:0007669"/>
    <property type="project" value="InterPro"/>
</dbReference>